<evidence type="ECO:0000256" key="11">
    <source>
        <dbReference type="SAM" id="MobiDB-lite"/>
    </source>
</evidence>
<dbReference type="PANTHER" id="PTHR47554:SF1">
    <property type="entry name" value="SORTING NEXIN MVP1"/>
    <property type="match status" value="1"/>
</dbReference>
<proteinExistence type="inferred from homology"/>
<dbReference type="InterPro" id="IPR045734">
    <property type="entry name" value="Snx8_BAR_dom"/>
</dbReference>
<dbReference type="GO" id="GO:0006623">
    <property type="term" value="P:protein targeting to vacuole"/>
    <property type="evidence" value="ECO:0007669"/>
    <property type="project" value="TreeGrafter"/>
</dbReference>
<keyword evidence="9" id="KW-0472">Membrane</keyword>
<dbReference type="InterPro" id="IPR036871">
    <property type="entry name" value="PX_dom_sf"/>
</dbReference>
<sequence>MSLFGTSPPGDDAGPTTPKRSHTRGGSSLFDDEPSPAGHRKTGSSGGSGLFADEGPAGDDSPWDMPTPRKQQSRAELIRKLLPSADAPESYIEVFETVVREDGNDGRVSSGGIAKVFAMARLDADAQASIMAIVAPGNSTDATLGRNEFNVLLALIGLAQEGDVISLDGVDERRRNLPQPKLSGITTEVTLPPITELAAKAPQTPSKSVQSPPEASRTGLPKTPALATRAMDDPEDDPWNTPDMHKGHNHSISNGVKPSKPVDAYNGFTAASPPKPNHTLTDAYKPALPPAPAEEPRVEPQQASTTPRDQGAWGYFGNNAPAPSGFADVPAATGNPFGSDGPGPSPRINPQPNPPTRVVSGRTGSSIEENILVTLMPGKEGVFMFQHHNYEITSMRRACKVIRRYSDFVWLLDCLQKRYPFRVLPLLPPKRVAVNGNHLSNDGSFIEKRRRGLARFLGALVRHPVLSQEQLVVMFLTVPTELAVWRKQSTISVQDEFTDKHMPPGLEDSLAPNLEDLFARTRAGVRRSAELYINICNIMDRLVKRTEGVAADHARIAMSLISLTESSTDTYATDTNEIPLLNDGLVAMSKHLSTCQTLLEDESRGWEQGVLEDLKRQRDSLVSLREMFDRRERLDRDTIPQLEKRIQASETKLTGLRNKPEGTVKPGEIEKVAESIIKDKESIVQQHNRSIFVKECVRDELITFQTTQYHISRWNQDWAGERVKYAEMLADNWRRLMDELEGMPLGD</sequence>
<dbReference type="Gene3D" id="1.20.1270.60">
    <property type="entry name" value="Arfaptin homology (AH) domain/BAR domain"/>
    <property type="match status" value="1"/>
</dbReference>
<dbReference type="AlphaFoldDB" id="A0A0A1TN16"/>
<dbReference type="Proteomes" id="UP000039046">
    <property type="component" value="Unassembled WGS sequence"/>
</dbReference>
<dbReference type="InterPro" id="IPR028662">
    <property type="entry name" value="SNX8/Mvp1"/>
</dbReference>
<dbReference type="CDD" id="cd07597">
    <property type="entry name" value="BAR_SNX8"/>
    <property type="match status" value="1"/>
</dbReference>
<keyword evidence="8" id="KW-0653">Protein transport</keyword>
<dbReference type="FunFam" id="1.20.1270.60:FF:000072">
    <property type="entry name" value="Sorting nexin MVP1"/>
    <property type="match status" value="1"/>
</dbReference>
<evidence type="ECO:0000256" key="4">
    <source>
        <dbReference type="ARBA" id="ARBA00010883"/>
    </source>
</evidence>
<evidence type="ECO:0000256" key="6">
    <source>
        <dbReference type="ARBA" id="ARBA00022448"/>
    </source>
</evidence>
<dbReference type="GO" id="GO:0016020">
    <property type="term" value="C:membrane"/>
    <property type="evidence" value="ECO:0007669"/>
    <property type="project" value="UniProtKB-SubCell"/>
</dbReference>
<feature type="region of interest" description="Disordered" evidence="11">
    <location>
        <begin position="198"/>
        <end position="308"/>
    </location>
</feature>
<keyword evidence="14" id="KW-1185">Reference proteome</keyword>
<feature type="domain" description="PX" evidence="12">
    <location>
        <begin position="368"/>
        <end position="482"/>
    </location>
</feature>
<dbReference type="STRING" id="1531966.A0A0A1TN16"/>
<comment type="similarity">
    <text evidence="4">Belongs to the sorting nexin family.</text>
</comment>
<evidence type="ECO:0000256" key="10">
    <source>
        <dbReference type="ARBA" id="ARBA00072009"/>
    </source>
</evidence>
<dbReference type="PANTHER" id="PTHR47554">
    <property type="entry name" value="SORTING NEXIN MVP1"/>
    <property type="match status" value="1"/>
</dbReference>
<comment type="function">
    <text evidence="1">Required for vacuolar protein sorting.</text>
</comment>
<dbReference type="OrthoDB" id="10064318at2759"/>
<dbReference type="EMBL" id="CDHN01000004">
    <property type="protein sequence ID" value="CEJ91807.1"/>
    <property type="molecule type" value="Genomic_DNA"/>
</dbReference>
<dbReference type="CDD" id="cd06866">
    <property type="entry name" value="PX_SNX8_Mvp1p_like"/>
    <property type="match status" value="1"/>
</dbReference>
<dbReference type="PROSITE" id="PS50195">
    <property type="entry name" value="PX"/>
    <property type="match status" value="1"/>
</dbReference>
<keyword evidence="6" id="KW-0813">Transport</keyword>
<dbReference type="HOGENOM" id="CLU_009058_1_0_1"/>
<dbReference type="SUPFAM" id="SSF64268">
    <property type="entry name" value="PX domain"/>
    <property type="match status" value="1"/>
</dbReference>
<gene>
    <name evidence="13" type="ORF">VHEMI07498</name>
</gene>
<evidence type="ECO:0000313" key="14">
    <source>
        <dbReference type="Proteomes" id="UP000039046"/>
    </source>
</evidence>
<feature type="compositionally biased region" description="Pro residues" evidence="11">
    <location>
        <begin position="343"/>
        <end position="355"/>
    </location>
</feature>
<protein>
    <recommendedName>
        <fullName evidence="5">Sorting nexin MVP1</fullName>
    </recommendedName>
    <alternativeName>
        <fullName evidence="10">Sorting nexin mvp1</fullName>
    </alternativeName>
</protein>
<keyword evidence="7" id="KW-0963">Cytoplasm</keyword>
<evidence type="ECO:0000256" key="3">
    <source>
        <dbReference type="ARBA" id="ARBA00004496"/>
    </source>
</evidence>
<dbReference type="Gene3D" id="3.30.1520.10">
    <property type="entry name" value="Phox-like domain"/>
    <property type="match status" value="1"/>
</dbReference>
<evidence type="ECO:0000256" key="1">
    <source>
        <dbReference type="ARBA" id="ARBA00002474"/>
    </source>
</evidence>
<dbReference type="GO" id="GO:0005768">
    <property type="term" value="C:endosome"/>
    <property type="evidence" value="ECO:0007669"/>
    <property type="project" value="TreeGrafter"/>
</dbReference>
<feature type="region of interest" description="Disordered" evidence="11">
    <location>
        <begin position="332"/>
        <end position="362"/>
    </location>
</feature>
<evidence type="ECO:0000256" key="7">
    <source>
        <dbReference type="ARBA" id="ARBA00022490"/>
    </source>
</evidence>
<dbReference type="InterPro" id="IPR001683">
    <property type="entry name" value="PX_dom"/>
</dbReference>
<feature type="compositionally biased region" description="Polar residues" evidence="11">
    <location>
        <begin position="203"/>
        <end position="213"/>
    </location>
</feature>
<dbReference type="InterPro" id="IPR035704">
    <property type="entry name" value="SNX8/Mvp1_PX"/>
</dbReference>
<evidence type="ECO:0000256" key="5">
    <source>
        <dbReference type="ARBA" id="ARBA00014268"/>
    </source>
</evidence>
<comment type="subcellular location">
    <subcellularLocation>
        <location evidence="3">Cytoplasm</location>
    </subcellularLocation>
    <subcellularLocation>
        <location evidence="2">Membrane</location>
        <topology evidence="2">Peripheral membrane protein</topology>
        <orientation evidence="2">Cytoplasmic side</orientation>
    </subcellularLocation>
</comment>
<feature type="region of interest" description="Disordered" evidence="11">
    <location>
        <begin position="1"/>
        <end position="72"/>
    </location>
</feature>
<evidence type="ECO:0000256" key="9">
    <source>
        <dbReference type="ARBA" id="ARBA00023136"/>
    </source>
</evidence>
<evidence type="ECO:0000256" key="2">
    <source>
        <dbReference type="ARBA" id="ARBA00004287"/>
    </source>
</evidence>
<dbReference type="FunFam" id="3.30.1520.10:FF:000037">
    <property type="entry name" value="Sorting nexin mvp-1"/>
    <property type="match status" value="1"/>
</dbReference>
<dbReference type="GO" id="GO:0032266">
    <property type="term" value="F:phosphatidylinositol-3-phosphate binding"/>
    <property type="evidence" value="ECO:0007669"/>
    <property type="project" value="TreeGrafter"/>
</dbReference>
<dbReference type="Pfam" id="PF00787">
    <property type="entry name" value="PX"/>
    <property type="match status" value="1"/>
</dbReference>
<dbReference type="Pfam" id="PF19566">
    <property type="entry name" value="Snx8_BAR_dom"/>
    <property type="match status" value="1"/>
</dbReference>
<dbReference type="InterPro" id="IPR027267">
    <property type="entry name" value="AH/BAR_dom_sf"/>
</dbReference>
<accession>A0A0A1TN16</accession>
<evidence type="ECO:0000259" key="12">
    <source>
        <dbReference type="PROSITE" id="PS50195"/>
    </source>
</evidence>
<reference evidence="13 14" key="1">
    <citation type="journal article" date="2015" name="Genome Announc.">
        <title>Draft Genome Sequence and Gene Annotation of the Entomopathogenic Fungus Verticillium hemipterigenum.</title>
        <authorList>
            <person name="Horn F."/>
            <person name="Habel A."/>
            <person name="Scharf D.H."/>
            <person name="Dworschak J."/>
            <person name="Brakhage A.A."/>
            <person name="Guthke R."/>
            <person name="Hertweck C."/>
            <person name="Linde J."/>
        </authorList>
    </citation>
    <scope>NUCLEOTIDE SEQUENCE [LARGE SCALE GENOMIC DNA]</scope>
</reference>
<dbReference type="GO" id="GO:0042147">
    <property type="term" value="P:retrograde transport, endosome to Golgi"/>
    <property type="evidence" value="ECO:0007669"/>
    <property type="project" value="InterPro"/>
</dbReference>
<dbReference type="SMART" id="SM00312">
    <property type="entry name" value="PX"/>
    <property type="match status" value="1"/>
</dbReference>
<name>A0A0A1TN16_9HYPO</name>
<evidence type="ECO:0000313" key="13">
    <source>
        <dbReference type="EMBL" id="CEJ91807.1"/>
    </source>
</evidence>
<dbReference type="GO" id="GO:0005829">
    <property type="term" value="C:cytosol"/>
    <property type="evidence" value="ECO:0007669"/>
    <property type="project" value="GOC"/>
</dbReference>
<organism evidence="13 14">
    <name type="scientific">[Torrubiella] hemipterigena</name>
    <dbReference type="NCBI Taxonomy" id="1531966"/>
    <lineage>
        <taxon>Eukaryota</taxon>
        <taxon>Fungi</taxon>
        <taxon>Dikarya</taxon>
        <taxon>Ascomycota</taxon>
        <taxon>Pezizomycotina</taxon>
        <taxon>Sordariomycetes</taxon>
        <taxon>Hypocreomycetidae</taxon>
        <taxon>Hypocreales</taxon>
        <taxon>Clavicipitaceae</taxon>
        <taxon>Clavicipitaceae incertae sedis</taxon>
        <taxon>'Torrubiella' clade</taxon>
    </lineage>
</organism>
<dbReference type="Gene3D" id="1.10.238.10">
    <property type="entry name" value="EF-hand"/>
    <property type="match status" value="1"/>
</dbReference>
<evidence type="ECO:0000256" key="8">
    <source>
        <dbReference type="ARBA" id="ARBA00022927"/>
    </source>
</evidence>